<dbReference type="InterPro" id="IPR021109">
    <property type="entry name" value="Peptidase_aspartic_dom_sf"/>
</dbReference>
<comment type="caution">
    <text evidence="13">The sequence shown here is derived from an EMBL/GenBank/DDBJ whole genome shotgun (WGS) entry which is preliminary data.</text>
</comment>
<evidence type="ECO:0000256" key="2">
    <source>
        <dbReference type="ARBA" id="ARBA00022670"/>
    </source>
</evidence>
<evidence type="ECO:0000256" key="7">
    <source>
        <dbReference type="PIRSR" id="PIRSR601461-2"/>
    </source>
</evidence>
<feature type="active site" evidence="6">
    <location>
        <position position="81"/>
    </location>
</feature>
<dbReference type="PANTHER" id="PTHR47966:SF65">
    <property type="entry name" value="ASPARTIC-TYPE ENDOPEPTIDASE"/>
    <property type="match status" value="1"/>
</dbReference>
<dbReference type="EMBL" id="MU839026">
    <property type="protein sequence ID" value="KAK1763551.1"/>
    <property type="molecule type" value="Genomic_DNA"/>
</dbReference>
<feature type="compositionally biased region" description="Low complexity" evidence="9">
    <location>
        <begin position="457"/>
        <end position="472"/>
    </location>
</feature>
<evidence type="ECO:0000313" key="14">
    <source>
        <dbReference type="Proteomes" id="UP001244011"/>
    </source>
</evidence>
<evidence type="ECO:0000313" key="13">
    <source>
        <dbReference type="EMBL" id="KAK1763551.1"/>
    </source>
</evidence>
<dbReference type="InterPro" id="IPR033876">
    <property type="entry name" value="SAP-like"/>
</dbReference>
<dbReference type="GO" id="GO:0006508">
    <property type="term" value="P:proteolysis"/>
    <property type="evidence" value="ECO:0007669"/>
    <property type="project" value="UniProtKB-KW"/>
</dbReference>
<proteinExistence type="inferred from homology"/>
<keyword evidence="3 11" id="KW-0732">Signal</keyword>
<dbReference type="PROSITE" id="PS51767">
    <property type="entry name" value="PEPTIDASE_A1"/>
    <property type="match status" value="1"/>
</dbReference>
<evidence type="ECO:0000259" key="12">
    <source>
        <dbReference type="PROSITE" id="PS51767"/>
    </source>
</evidence>
<feature type="chain" id="PRO_5042601413" evidence="11">
    <location>
        <begin position="18"/>
        <end position="535"/>
    </location>
</feature>
<keyword evidence="10" id="KW-0812">Transmembrane</keyword>
<evidence type="ECO:0000256" key="9">
    <source>
        <dbReference type="SAM" id="MobiDB-lite"/>
    </source>
</evidence>
<dbReference type="GeneID" id="85306094"/>
<sequence>MRATLGAVLAVASWASAQNVVQLDLNRVALPGIRVGKPPLLAPLRRRGTFTQTAINNITGGGYYVDIAVGNPPQKMSMVLDTGSSDAWVVSHDAEFCTNEKLQQAAGQACGGTYNPGKSSSYKLLSEGGFSITYIDQSTAAGDYISDDFTIAGTTIKSLQMGLVSDVDRGTGVLGIGYNSSESTIHTYPNLVDQFVNQGLISSRAYSLWLNDRRSDAGTILFGGIDKEKFIGPLNIVPVLPSDDGTEDGTYATFAVAFSSLKVASNGTSGAVPFANNDPIAAVLDTGTTLSYIPDSMAAAIYSDLGVVMDNQVSGLALIDCTYLESDLTITFGFGLKASASASIAVPVYEMVLDIARDYQSELGSNKAVTFSSICVFGLQPMSRFSSGDDGDDFDDVLNSLALLGDTVLRSAYVVYDLDHNEIGLAQANLNSTASGPKDIVELNAAAAGIPSVTGVAAQQTTYRPPQPTRTAGDSSSRTGSAGGVETVTVTGKPKQNSAAGGLGGGPARGPGAEALGVMALAGVLAAVGGAVFAL</sequence>
<protein>
    <submittedName>
        <fullName evidence="13">Aspartic peptidase domain-containing protein</fullName>
    </submittedName>
</protein>
<evidence type="ECO:0000256" key="8">
    <source>
        <dbReference type="RuleBase" id="RU000454"/>
    </source>
</evidence>
<dbReference type="InterPro" id="IPR001461">
    <property type="entry name" value="Aspartic_peptidase_A1"/>
</dbReference>
<evidence type="ECO:0000256" key="6">
    <source>
        <dbReference type="PIRSR" id="PIRSR601461-1"/>
    </source>
</evidence>
<keyword evidence="4 8" id="KW-0064">Aspartyl protease</keyword>
<feature type="compositionally biased region" description="Polar residues" evidence="9">
    <location>
        <begin position="488"/>
        <end position="498"/>
    </location>
</feature>
<keyword evidence="14" id="KW-1185">Reference proteome</keyword>
<evidence type="ECO:0000256" key="4">
    <source>
        <dbReference type="ARBA" id="ARBA00022750"/>
    </source>
</evidence>
<evidence type="ECO:0000256" key="3">
    <source>
        <dbReference type="ARBA" id="ARBA00022729"/>
    </source>
</evidence>
<dbReference type="PRINTS" id="PR00792">
    <property type="entry name" value="PEPSIN"/>
</dbReference>
<dbReference type="RefSeq" id="XP_060279764.1">
    <property type="nucleotide sequence ID" value="XM_060422907.1"/>
</dbReference>
<keyword evidence="7" id="KW-1015">Disulfide bond</keyword>
<keyword evidence="5 8" id="KW-0378">Hydrolase</keyword>
<feature type="domain" description="Peptidase A1" evidence="12">
    <location>
        <begin position="63"/>
        <end position="426"/>
    </location>
</feature>
<dbReference type="AlphaFoldDB" id="A0AAJ0BWV5"/>
<dbReference type="Pfam" id="PF00026">
    <property type="entry name" value="Asp"/>
    <property type="match status" value="1"/>
</dbReference>
<evidence type="ECO:0000256" key="10">
    <source>
        <dbReference type="SAM" id="Phobius"/>
    </source>
</evidence>
<dbReference type="PROSITE" id="PS00141">
    <property type="entry name" value="ASP_PROTEASE"/>
    <property type="match status" value="1"/>
</dbReference>
<keyword evidence="2 8" id="KW-0645">Protease</keyword>
<keyword evidence="10" id="KW-0472">Membrane</keyword>
<evidence type="ECO:0000256" key="1">
    <source>
        <dbReference type="ARBA" id="ARBA00007447"/>
    </source>
</evidence>
<accession>A0AAJ0BWV5</accession>
<dbReference type="PANTHER" id="PTHR47966">
    <property type="entry name" value="BETA-SITE APP-CLEAVING ENZYME, ISOFORM A-RELATED"/>
    <property type="match status" value="1"/>
</dbReference>
<evidence type="ECO:0000256" key="5">
    <source>
        <dbReference type="ARBA" id="ARBA00022801"/>
    </source>
</evidence>
<dbReference type="CDD" id="cd05474">
    <property type="entry name" value="SAP_like"/>
    <property type="match status" value="1"/>
</dbReference>
<dbReference type="Gene3D" id="2.40.70.10">
    <property type="entry name" value="Acid Proteases"/>
    <property type="match status" value="2"/>
</dbReference>
<feature type="signal peptide" evidence="11">
    <location>
        <begin position="1"/>
        <end position="17"/>
    </location>
</feature>
<keyword evidence="10" id="KW-1133">Transmembrane helix</keyword>
<dbReference type="InterPro" id="IPR001969">
    <property type="entry name" value="Aspartic_peptidase_AS"/>
</dbReference>
<feature type="region of interest" description="Disordered" evidence="9">
    <location>
        <begin position="457"/>
        <end position="506"/>
    </location>
</feature>
<evidence type="ECO:0000256" key="11">
    <source>
        <dbReference type="SAM" id="SignalP"/>
    </source>
</evidence>
<dbReference type="Proteomes" id="UP001244011">
    <property type="component" value="Unassembled WGS sequence"/>
</dbReference>
<dbReference type="GO" id="GO:0004190">
    <property type="term" value="F:aspartic-type endopeptidase activity"/>
    <property type="evidence" value="ECO:0007669"/>
    <property type="project" value="UniProtKB-KW"/>
</dbReference>
<feature type="transmembrane region" description="Helical" evidence="10">
    <location>
        <begin position="515"/>
        <end position="534"/>
    </location>
</feature>
<feature type="disulfide bond" evidence="7">
    <location>
        <begin position="321"/>
        <end position="375"/>
    </location>
</feature>
<organism evidence="13 14">
    <name type="scientific">Phialemonium atrogriseum</name>
    <dbReference type="NCBI Taxonomy" id="1093897"/>
    <lineage>
        <taxon>Eukaryota</taxon>
        <taxon>Fungi</taxon>
        <taxon>Dikarya</taxon>
        <taxon>Ascomycota</taxon>
        <taxon>Pezizomycotina</taxon>
        <taxon>Sordariomycetes</taxon>
        <taxon>Sordariomycetidae</taxon>
        <taxon>Cephalothecales</taxon>
        <taxon>Cephalothecaceae</taxon>
        <taxon>Phialemonium</taxon>
    </lineage>
</organism>
<name>A0AAJ0BWV5_9PEZI</name>
<feature type="active site" evidence="6">
    <location>
        <position position="285"/>
    </location>
</feature>
<comment type="similarity">
    <text evidence="1 8">Belongs to the peptidase A1 family.</text>
</comment>
<gene>
    <name evidence="13" type="ORF">QBC33DRAFT_240530</name>
</gene>
<dbReference type="SUPFAM" id="SSF50630">
    <property type="entry name" value="Acid proteases"/>
    <property type="match status" value="1"/>
</dbReference>
<reference evidence="13" key="1">
    <citation type="submission" date="2023-06" db="EMBL/GenBank/DDBJ databases">
        <title>Genome-scale phylogeny and comparative genomics of the fungal order Sordariales.</title>
        <authorList>
            <consortium name="Lawrence Berkeley National Laboratory"/>
            <person name="Hensen N."/>
            <person name="Bonometti L."/>
            <person name="Westerberg I."/>
            <person name="Brannstrom I.O."/>
            <person name="Guillou S."/>
            <person name="Cros-Aarteil S."/>
            <person name="Calhoun S."/>
            <person name="Haridas S."/>
            <person name="Kuo A."/>
            <person name="Mondo S."/>
            <person name="Pangilinan J."/>
            <person name="Riley R."/>
            <person name="Labutti K."/>
            <person name="Andreopoulos B."/>
            <person name="Lipzen A."/>
            <person name="Chen C."/>
            <person name="Yanf M."/>
            <person name="Daum C."/>
            <person name="Ng V."/>
            <person name="Clum A."/>
            <person name="Steindorff A."/>
            <person name="Ohm R."/>
            <person name="Martin F."/>
            <person name="Silar P."/>
            <person name="Natvig D."/>
            <person name="Lalanne C."/>
            <person name="Gautier V."/>
            <person name="Ament-Velasquez S.L."/>
            <person name="Kruys A."/>
            <person name="Hutchinson M.I."/>
            <person name="Powell A.J."/>
            <person name="Barry K."/>
            <person name="Miller A.N."/>
            <person name="Grigoriev I.V."/>
            <person name="Debuchy R."/>
            <person name="Gladieux P."/>
            <person name="Thoren M.H."/>
            <person name="Johannesson H."/>
        </authorList>
    </citation>
    <scope>NUCLEOTIDE SEQUENCE</scope>
    <source>
        <strain evidence="13">8032-3</strain>
    </source>
</reference>
<dbReference type="InterPro" id="IPR033121">
    <property type="entry name" value="PEPTIDASE_A1"/>
</dbReference>